<proteinExistence type="predicted"/>
<sequence length="428" mass="47216">MADFKAQLGRADHPGLASQTERLARIVPGRNPYVTGHSLPPDSPVFFGRERELAETLGVLRRPDKPGSVSVLGERRFGKSSFLNQVWQALAAEPDLVCIHATTQDWGQACPERFFGGLHLAILGALDATAHAPRPKPATKGKTQGEVRDYAGLRDFIRPLARDGLRFVLLLDELERITGVESFNSDFFSNLRALGDRPEYRFGYLISSRRPLKELCREHRIYESSFWNIFGFPQYIGLLAEDQARALALGPLGLSLPVPPPPDLDGRWTGGIVPLTGRHPALIQLVLADLWSAWAGGYEPNWDRIAQGLRDYLEDLWTQRHGKEEWRILMQAATGVELAKDHVLCDMRLRGLVTAEGLPLCAEFAELIPGWMPAGLTMEKALAGIKQGGDAAGVVFKTLEEWAGRVGRVHRAFKGLGGEPGETGGDHQ</sequence>
<dbReference type="OrthoDB" id="441685at2"/>
<dbReference type="SUPFAM" id="SSF52540">
    <property type="entry name" value="P-loop containing nucleoside triphosphate hydrolases"/>
    <property type="match status" value="1"/>
</dbReference>
<evidence type="ECO:0000313" key="3">
    <source>
        <dbReference type="Proteomes" id="UP000232638"/>
    </source>
</evidence>
<dbReference type="KEGG" id="tsy:THSYN_13085"/>
<gene>
    <name evidence="2" type="ORF">THSYN_13085</name>
</gene>
<organism evidence="2 3">
    <name type="scientific">Candidatus Thiodictyon syntrophicum</name>
    <dbReference type="NCBI Taxonomy" id="1166950"/>
    <lineage>
        <taxon>Bacteria</taxon>
        <taxon>Pseudomonadati</taxon>
        <taxon>Pseudomonadota</taxon>
        <taxon>Gammaproteobacteria</taxon>
        <taxon>Chromatiales</taxon>
        <taxon>Chromatiaceae</taxon>
        <taxon>Thiodictyon</taxon>
    </lineage>
</organism>
<protein>
    <recommendedName>
        <fullName evidence="1">Novel STAND NTPase 2 domain-containing protein</fullName>
    </recommendedName>
</protein>
<evidence type="ECO:0000313" key="2">
    <source>
        <dbReference type="EMBL" id="AUB81801.1"/>
    </source>
</evidence>
<dbReference type="RefSeq" id="WP_100919558.1">
    <property type="nucleotide sequence ID" value="NZ_CP020370.1"/>
</dbReference>
<dbReference type="Gene3D" id="3.40.50.300">
    <property type="entry name" value="P-loop containing nucleotide triphosphate hydrolases"/>
    <property type="match status" value="1"/>
</dbReference>
<dbReference type="Proteomes" id="UP000232638">
    <property type="component" value="Chromosome"/>
</dbReference>
<dbReference type="Pfam" id="PF20702">
    <property type="entry name" value="nSTAND2"/>
    <property type="match status" value="1"/>
</dbReference>
<name>A0A2K8U9S4_9GAMM</name>
<feature type="domain" description="Novel STAND NTPase 2" evidence="1">
    <location>
        <begin position="166"/>
        <end position="233"/>
    </location>
</feature>
<reference evidence="2 3" key="1">
    <citation type="submission" date="2017-03" db="EMBL/GenBank/DDBJ databases">
        <title>Complete genome sequence of Candidatus 'Thiodictyon syntrophicum' sp. nov. strain Cad16T, a photolithoautotroph purple sulfur bacterium isolated from an alpine meromictic lake.</title>
        <authorList>
            <person name="Luedin S.M."/>
            <person name="Pothier J.F."/>
            <person name="Danza F."/>
            <person name="Storelli N."/>
            <person name="Wittwer M."/>
            <person name="Tonolla M."/>
        </authorList>
    </citation>
    <scope>NUCLEOTIDE SEQUENCE [LARGE SCALE GENOMIC DNA]</scope>
    <source>
        <strain evidence="2 3">Cad16T</strain>
    </source>
</reference>
<dbReference type="InterPro" id="IPR027417">
    <property type="entry name" value="P-loop_NTPase"/>
</dbReference>
<dbReference type="AlphaFoldDB" id="A0A2K8U9S4"/>
<keyword evidence="3" id="KW-1185">Reference proteome</keyword>
<dbReference type="EMBL" id="CP020370">
    <property type="protein sequence ID" value="AUB81801.1"/>
    <property type="molecule type" value="Genomic_DNA"/>
</dbReference>
<accession>A0A2K8U9S4</accession>
<dbReference type="InterPro" id="IPR049051">
    <property type="entry name" value="nSTAND2"/>
</dbReference>
<evidence type="ECO:0000259" key="1">
    <source>
        <dbReference type="Pfam" id="PF20702"/>
    </source>
</evidence>